<name>A0A1A9W0S8_9MUSC</name>
<evidence type="ECO:0000256" key="1">
    <source>
        <dbReference type="SAM" id="Phobius"/>
    </source>
</evidence>
<dbReference type="InterPro" id="IPR028082">
    <property type="entry name" value="Peripla_BP_I"/>
</dbReference>
<dbReference type="STRING" id="37001.A0A1A9W0S8"/>
<feature type="transmembrane region" description="Helical" evidence="1">
    <location>
        <begin position="6"/>
        <end position="23"/>
    </location>
</feature>
<keyword evidence="1" id="KW-0472">Membrane</keyword>
<dbReference type="SUPFAM" id="SSF53822">
    <property type="entry name" value="Periplasmic binding protein-like I"/>
    <property type="match status" value="1"/>
</dbReference>
<keyword evidence="1" id="KW-1133">Transmembrane helix</keyword>
<organism evidence="2 3">
    <name type="scientific">Glossina brevipalpis</name>
    <dbReference type="NCBI Taxonomy" id="37001"/>
    <lineage>
        <taxon>Eukaryota</taxon>
        <taxon>Metazoa</taxon>
        <taxon>Ecdysozoa</taxon>
        <taxon>Arthropoda</taxon>
        <taxon>Hexapoda</taxon>
        <taxon>Insecta</taxon>
        <taxon>Pterygota</taxon>
        <taxon>Neoptera</taxon>
        <taxon>Endopterygota</taxon>
        <taxon>Diptera</taxon>
        <taxon>Brachycera</taxon>
        <taxon>Muscomorpha</taxon>
        <taxon>Hippoboscoidea</taxon>
        <taxon>Glossinidae</taxon>
        <taxon>Glossina</taxon>
    </lineage>
</organism>
<accession>A0A1A9W0S8</accession>
<dbReference type="AlphaFoldDB" id="A0A1A9W0S8"/>
<proteinExistence type="predicted"/>
<sequence length="119" mass="13447">MFSSNILKFYLLIIIYAIFCKIYQLNARQHFKNHSVLTNISTNLQVINGHKFCGNNVDKDTIVIGFLAEYSQMRVTLGGLPLAVEAINKDPTLLPGKRLVFKAFDVGPKTGVYRVQTIR</sequence>
<evidence type="ECO:0000313" key="2">
    <source>
        <dbReference type="EnsemblMetazoa" id="GBRI002214-PA"/>
    </source>
</evidence>
<keyword evidence="1" id="KW-0812">Transmembrane</keyword>
<dbReference type="VEuPathDB" id="VectorBase:GBRI002214"/>
<reference evidence="3" key="1">
    <citation type="submission" date="2014-03" db="EMBL/GenBank/DDBJ databases">
        <authorList>
            <person name="Aksoy S."/>
            <person name="Warren W."/>
            <person name="Wilson R.K."/>
        </authorList>
    </citation>
    <scope>NUCLEOTIDE SEQUENCE [LARGE SCALE GENOMIC DNA]</scope>
    <source>
        <strain evidence="3">IAEA</strain>
    </source>
</reference>
<protein>
    <submittedName>
        <fullName evidence="2">Uncharacterized protein</fullName>
    </submittedName>
</protein>
<keyword evidence="3" id="KW-1185">Reference proteome</keyword>
<dbReference type="Proteomes" id="UP000091820">
    <property type="component" value="Unassembled WGS sequence"/>
</dbReference>
<reference evidence="2" key="2">
    <citation type="submission" date="2020-05" db="UniProtKB">
        <authorList>
            <consortium name="EnsemblMetazoa"/>
        </authorList>
    </citation>
    <scope>IDENTIFICATION</scope>
    <source>
        <strain evidence="2">IAEA</strain>
    </source>
</reference>
<dbReference type="EnsemblMetazoa" id="GBRI002214-RA">
    <property type="protein sequence ID" value="GBRI002214-PA"/>
    <property type="gene ID" value="GBRI002214"/>
</dbReference>
<evidence type="ECO:0000313" key="3">
    <source>
        <dbReference type="Proteomes" id="UP000091820"/>
    </source>
</evidence>